<dbReference type="PROSITE" id="PS01124">
    <property type="entry name" value="HTH_ARAC_FAMILY_2"/>
    <property type="match status" value="1"/>
</dbReference>
<dbReference type="RefSeq" id="WP_073033074.1">
    <property type="nucleotide sequence ID" value="NZ_FQXJ01000032.1"/>
</dbReference>
<dbReference type="InterPro" id="IPR035965">
    <property type="entry name" value="PAS-like_dom_sf"/>
</dbReference>
<feature type="domain" description="HTH araC/xylS-type" evidence="4">
    <location>
        <begin position="228"/>
        <end position="326"/>
    </location>
</feature>
<dbReference type="EMBL" id="FQXJ01000032">
    <property type="protein sequence ID" value="SHI98779.1"/>
    <property type="molecule type" value="Genomic_DNA"/>
</dbReference>
<dbReference type="Pfam" id="PF12833">
    <property type="entry name" value="HTH_18"/>
    <property type="match status" value="1"/>
</dbReference>
<dbReference type="Proteomes" id="UP000183954">
    <property type="component" value="Unassembled WGS sequence"/>
</dbReference>
<name>A0A1M6FME3_9FIRM</name>
<dbReference type="Gene3D" id="1.10.10.60">
    <property type="entry name" value="Homeodomain-like"/>
    <property type="match status" value="2"/>
</dbReference>
<sequence>MEYLTIKEVGEKWGLGNRIVTLYCAEGRIEGATKKGNLWLIPKDAPKPDDGRRKKTRILRETAEACEKDNRKSKEDIQNSFALPFESLNANDAMLSRIIEFFPYPIHVYSPDGMMVLTNEACLRVMHIPSKDHIVGKFNVLKDTVIDKWGEEVRAQIARSFQGEIVHFQNLNMPIRGIIDRFETGELCFDSCYQNIICYPIYDDQDRLAYVVHVFVTSKLYDGKEEMVKAKEYIENNWLEDFDIDELVSVVKLSRYHFTRLFKKHTGMTPYGYYQDVKVCKIKERLCDKNLSVTQAFESCGVDYDGNFSRVFKAKVGMTPSQYRNSVI</sequence>
<protein>
    <submittedName>
        <fullName evidence="5">AraC-type DNA-binding protein</fullName>
    </submittedName>
</protein>
<dbReference type="InterPro" id="IPR009057">
    <property type="entry name" value="Homeodomain-like_sf"/>
</dbReference>
<dbReference type="OrthoDB" id="324626at2"/>
<dbReference type="SUPFAM" id="SSF55785">
    <property type="entry name" value="PYP-like sensor domain (PAS domain)"/>
    <property type="match status" value="1"/>
</dbReference>
<keyword evidence="6" id="KW-1185">Reference proteome</keyword>
<organism evidence="5 6">
    <name type="scientific">Desulfosporosinus lacus DSM 15449</name>
    <dbReference type="NCBI Taxonomy" id="1121420"/>
    <lineage>
        <taxon>Bacteria</taxon>
        <taxon>Bacillati</taxon>
        <taxon>Bacillota</taxon>
        <taxon>Clostridia</taxon>
        <taxon>Eubacteriales</taxon>
        <taxon>Desulfitobacteriaceae</taxon>
        <taxon>Desulfosporosinus</taxon>
    </lineage>
</organism>
<dbReference type="PANTHER" id="PTHR43280:SF2">
    <property type="entry name" value="HTH-TYPE TRANSCRIPTIONAL REGULATOR EXSA"/>
    <property type="match status" value="1"/>
</dbReference>
<evidence type="ECO:0000256" key="2">
    <source>
        <dbReference type="ARBA" id="ARBA00023125"/>
    </source>
</evidence>
<evidence type="ECO:0000313" key="6">
    <source>
        <dbReference type="Proteomes" id="UP000183954"/>
    </source>
</evidence>
<keyword evidence="3" id="KW-0804">Transcription</keyword>
<evidence type="ECO:0000256" key="1">
    <source>
        <dbReference type="ARBA" id="ARBA00023015"/>
    </source>
</evidence>
<proteinExistence type="predicted"/>
<accession>A0A1M6FME3</accession>
<dbReference type="SUPFAM" id="SSF46689">
    <property type="entry name" value="Homeodomain-like"/>
    <property type="match status" value="2"/>
</dbReference>
<keyword evidence="1" id="KW-0805">Transcription regulation</keyword>
<dbReference type="GO" id="GO:0003700">
    <property type="term" value="F:DNA-binding transcription factor activity"/>
    <property type="evidence" value="ECO:0007669"/>
    <property type="project" value="InterPro"/>
</dbReference>
<dbReference type="AlphaFoldDB" id="A0A1M6FME3"/>
<dbReference type="PANTHER" id="PTHR43280">
    <property type="entry name" value="ARAC-FAMILY TRANSCRIPTIONAL REGULATOR"/>
    <property type="match status" value="1"/>
</dbReference>
<evidence type="ECO:0000259" key="4">
    <source>
        <dbReference type="PROSITE" id="PS01124"/>
    </source>
</evidence>
<reference evidence="6" key="1">
    <citation type="submission" date="2016-11" db="EMBL/GenBank/DDBJ databases">
        <authorList>
            <person name="Varghese N."/>
            <person name="Submissions S."/>
        </authorList>
    </citation>
    <scope>NUCLEOTIDE SEQUENCE [LARGE SCALE GENOMIC DNA]</scope>
    <source>
        <strain evidence="6">DSM 15449</strain>
    </source>
</reference>
<dbReference type="STRING" id="1121420.SAMN02746098_04962"/>
<dbReference type="SMART" id="SM00342">
    <property type="entry name" value="HTH_ARAC"/>
    <property type="match status" value="1"/>
</dbReference>
<gene>
    <name evidence="5" type="ORF">SAMN02746098_04962</name>
</gene>
<evidence type="ECO:0000313" key="5">
    <source>
        <dbReference type="EMBL" id="SHI98779.1"/>
    </source>
</evidence>
<keyword evidence="2 5" id="KW-0238">DNA-binding</keyword>
<dbReference type="Gene3D" id="3.30.450.20">
    <property type="entry name" value="PAS domain"/>
    <property type="match status" value="1"/>
</dbReference>
<dbReference type="InterPro" id="IPR018060">
    <property type="entry name" value="HTH_AraC"/>
</dbReference>
<evidence type="ECO:0000256" key="3">
    <source>
        <dbReference type="ARBA" id="ARBA00023163"/>
    </source>
</evidence>
<dbReference type="GO" id="GO:0043565">
    <property type="term" value="F:sequence-specific DNA binding"/>
    <property type="evidence" value="ECO:0007669"/>
    <property type="project" value="InterPro"/>
</dbReference>